<proteinExistence type="predicted"/>
<dbReference type="AlphaFoldDB" id="A0A9X4E350"/>
<dbReference type="GO" id="GO:0015297">
    <property type="term" value="F:antiporter activity"/>
    <property type="evidence" value="ECO:0007669"/>
    <property type="project" value="UniProtKB-KW"/>
</dbReference>
<keyword evidence="2" id="KW-0813">Transport</keyword>
<dbReference type="NCBIfam" id="NF003716">
    <property type="entry name" value="PRK05326.1-3"/>
    <property type="match status" value="1"/>
</dbReference>
<evidence type="ECO:0000313" key="12">
    <source>
        <dbReference type="EMBL" id="WWY03240.1"/>
    </source>
</evidence>
<keyword evidence="7" id="KW-0406">Ion transport</keyword>
<dbReference type="GO" id="GO:0005886">
    <property type="term" value="C:plasma membrane"/>
    <property type="evidence" value="ECO:0007669"/>
    <property type="project" value="UniProtKB-SubCell"/>
</dbReference>
<feature type="transmembrane region" description="Helical" evidence="9">
    <location>
        <begin position="6"/>
        <end position="21"/>
    </location>
</feature>
<reference evidence="12" key="2">
    <citation type="submission" date="2024-02" db="EMBL/GenBank/DDBJ databases">
        <title>Neisseria leonii sp. nov.</title>
        <authorList>
            <person name="Boutroux M."/>
            <person name="Favre-Rochex S."/>
            <person name="Gorgette O."/>
            <person name="Touak G."/>
            <person name="Muhle E."/>
            <person name="Chesneau O."/>
            <person name="Clermont D."/>
            <person name="Rahi P."/>
        </authorList>
    </citation>
    <scope>NUCLEOTIDE SEQUENCE</scope>
    <source>
        <strain evidence="12">51.81</strain>
    </source>
</reference>
<dbReference type="InterPro" id="IPR016169">
    <property type="entry name" value="FAD-bd_PCMH_sub2"/>
</dbReference>
<dbReference type="InterPro" id="IPR038770">
    <property type="entry name" value="Na+/solute_symporter_sf"/>
</dbReference>
<feature type="transmembrane region" description="Helical" evidence="9">
    <location>
        <begin position="273"/>
        <end position="291"/>
    </location>
</feature>
<reference evidence="11" key="1">
    <citation type="submission" date="2022-10" db="EMBL/GenBank/DDBJ databases">
        <authorList>
            <person name="Boutroux M."/>
        </authorList>
    </citation>
    <scope>NUCLEOTIDE SEQUENCE</scope>
    <source>
        <strain evidence="11">51.81</strain>
    </source>
</reference>
<gene>
    <name evidence="11" type="ORF">ORY91_000190</name>
    <name evidence="12" type="ORF">V9W64_00315</name>
</gene>
<evidence type="ECO:0000256" key="8">
    <source>
        <dbReference type="ARBA" id="ARBA00023136"/>
    </source>
</evidence>
<evidence type="ECO:0000256" key="4">
    <source>
        <dbReference type="ARBA" id="ARBA00022475"/>
    </source>
</evidence>
<dbReference type="GO" id="GO:1902600">
    <property type="term" value="P:proton transmembrane transport"/>
    <property type="evidence" value="ECO:0007669"/>
    <property type="project" value="InterPro"/>
</dbReference>
<dbReference type="EMBL" id="JAPQFL010000001">
    <property type="protein sequence ID" value="MDD9326822.1"/>
    <property type="molecule type" value="Genomic_DNA"/>
</dbReference>
<feature type="transmembrane region" description="Helical" evidence="9">
    <location>
        <begin position="56"/>
        <end position="78"/>
    </location>
</feature>
<dbReference type="InterPro" id="IPR006153">
    <property type="entry name" value="Cation/H_exchanger_TM"/>
</dbReference>
<dbReference type="InterPro" id="IPR036318">
    <property type="entry name" value="FAD-bd_PCMH-like_sf"/>
</dbReference>
<dbReference type="SMART" id="SM01091">
    <property type="entry name" value="CorC_HlyC"/>
    <property type="match status" value="1"/>
</dbReference>
<dbReference type="PANTHER" id="PTHR32507">
    <property type="entry name" value="NA(+)/H(+) ANTIPORTER 1"/>
    <property type="match status" value="1"/>
</dbReference>
<feature type="transmembrane region" description="Helical" evidence="9">
    <location>
        <begin position="361"/>
        <end position="386"/>
    </location>
</feature>
<sequence>MDGINALFLIIASLLFVSVIASRVSTRLGMPLLLVFLGVGMLAGEEGIGGIKFDNFMGATMIGQLALAIILLDGGLRTKLESFRIALKPAAVLASWGVLATVALLGVFATFYLGTDWRLGLLMAAIVGSTDAAAVFSLMRSSGVRLNSRILATLELESGLNDPMAILLVTALIGLIMSPADMGAGAMLWMLANQLLLGLLFGYGAGKFLARLLARIHLVEGLYAILIASGGLLLFAVTNLLGGSGFLAVYLAGVFIGNSRNHSTEHVLNVMDGLAWLAQASMFLVLGLLVTPSRLLEHGFNSLVIAAFLILVARPLAVWSSLKWFRYAKREVAYISWVGLRGAVPITLAIMPLIEGVPGSYLLFNVAFAVVILSLMIQGTTIPLLAGKLKVVLPPTPEPLASREVWLADTLPVTLQSFKVEADSDAENSHPSAMTRQEEFSGGHLFALVRKGGTVNIHPSTKMQAGDVAWYVLKDGLGSDFAKQFADRKLSQDQQQFYGEFILNPETKVGDLAMAYGLNIEQAQQSLTLVELFREHFGEMPVAGDRIALNGFEITVKELDGRSYIQSFGLKMPKPHTEAV</sequence>
<evidence type="ECO:0000256" key="5">
    <source>
        <dbReference type="ARBA" id="ARBA00022692"/>
    </source>
</evidence>
<evidence type="ECO:0000256" key="3">
    <source>
        <dbReference type="ARBA" id="ARBA00022449"/>
    </source>
</evidence>
<evidence type="ECO:0000256" key="7">
    <source>
        <dbReference type="ARBA" id="ARBA00023065"/>
    </source>
</evidence>
<keyword evidence="5 9" id="KW-0812">Transmembrane</keyword>
<dbReference type="Pfam" id="PF03471">
    <property type="entry name" value="CorC_HlyC"/>
    <property type="match status" value="1"/>
</dbReference>
<feature type="domain" description="Transporter-associated" evidence="10">
    <location>
        <begin position="494"/>
        <end position="574"/>
    </location>
</feature>
<evidence type="ECO:0000256" key="9">
    <source>
        <dbReference type="SAM" id="Phobius"/>
    </source>
</evidence>
<dbReference type="Proteomes" id="UP001149607">
    <property type="component" value="Chromosome"/>
</dbReference>
<dbReference type="NCBIfam" id="NF003715">
    <property type="entry name" value="PRK05326.1-2"/>
    <property type="match status" value="1"/>
</dbReference>
<name>A0A9X4E350_9NEIS</name>
<feature type="transmembrane region" description="Helical" evidence="9">
    <location>
        <begin position="222"/>
        <end position="253"/>
    </location>
</feature>
<feature type="transmembrane region" description="Helical" evidence="9">
    <location>
        <begin position="334"/>
        <end position="354"/>
    </location>
</feature>
<keyword evidence="6 9" id="KW-1133">Transmembrane helix</keyword>
<feature type="transmembrane region" description="Helical" evidence="9">
    <location>
        <begin position="186"/>
        <end position="210"/>
    </location>
</feature>
<comment type="subcellular location">
    <subcellularLocation>
        <location evidence="1">Cell membrane</location>
        <topology evidence="1">Multi-pass membrane protein</topology>
    </subcellularLocation>
</comment>
<dbReference type="Gene3D" id="3.30.465.10">
    <property type="match status" value="1"/>
</dbReference>
<feature type="transmembrane region" description="Helical" evidence="9">
    <location>
        <begin position="303"/>
        <end position="322"/>
    </location>
</feature>
<dbReference type="Gene3D" id="1.20.1530.20">
    <property type="match status" value="1"/>
</dbReference>
<dbReference type="SUPFAM" id="SSF56176">
    <property type="entry name" value="FAD-binding/transporter-associated domain-like"/>
    <property type="match status" value="1"/>
</dbReference>
<dbReference type="PANTHER" id="PTHR32507:SF7">
    <property type="entry name" value="K(+)_H(+) ANTIPORTER NHAP2"/>
    <property type="match status" value="1"/>
</dbReference>
<feature type="transmembrane region" description="Helical" evidence="9">
    <location>
        <begin position="90"/>
        <end position="113"/>
    </location>
</feature>
<evidence type="ECO:0000256" key="6">
    <source>
        <dbReference type="ARBA" id="ARBA00022989"/>
    </source>
</evidence>
<feature type="transmembrane region" description="Helical" evidence="9">
    <location>
        <begin position="160"/>
        <end position="180"/>
    </location>
</feature>
<feature type="transmembrane region" description="Helical" evidence="9">
    <location>
        <begin position="28"/>
        <end position="44"/>
    </location>
</feature>
<dbReference type="RefSeq" id="WP_274584163.1">
    <property type="nucleotide sequence ID" value="NZ_CP146598.1"/>
</dbReference>
<dbReference type="GO" id="GO:0050660">
    <property type="term" value="F:flavin adenine dinucleotide binding"/>
    <property type="evidence" value="ECO:0007669"/>
    <property type="project" value="InterPro"/>
</dbReference>
<dbReference type="NCBIfam" id="NF003714">
    <property type="entry name" value="PRK05326.1-1"/>
    <property type="match status" value="1"/>
</dbReference>
<evidence type="ECO:0000259" key="10">
    <source>
        <dbReference type="SMART" id="SM01091"/>
    </source>
</evidence>
<keyword evidence="3" id="KW-0050">Antiport</keyword>
<keyword evidence="13" id="KW-1185">Reference proteome</keyword>
<feature type="transmembrane region" description="Helical" evidence="9">
    <location>
        <begin position="119"/>
        <end position="139"/>
    </location>
</feature>
<evidence type="ECO:0000256" key="2">
    <source>
        <dbReference type="ARBA" id="ARBA00022448"/>
    </source>
</evidence>
<evidence type="ECO:0000313" key="11">
    <source>
        <dbReference type="EMBL" id="MDD9326822.1"/>
    </source>
</evidence>
<dbReference type="InterPro" id="IPR005170">
    <property type="entry name" value="Transptr-assoc_dom"/>
</dbReference>
<dbReference type="Pfam" id="PF00999">
    <property type="entry name" value="Na_H_Exchanger"/>
    <property type="match status" value="1"/>
</dbReference>
<dbReference type="EMBL" id="CP146598">
    <property type="protein sequence ID" value="WWY03240.1"/>
    <property type="molecule type" value="Genomic_DNA"/>
</dbReference>
<accession>A0A9X4E350</accession>
<keyword evidence="4" id="KW-1003">Cell membrane</keyword>
<organism evidence="11">
    <name type="scientific">Neisseria leonii</name>
    <dbReference type="NCBI Taxonomy" id="2995413"/>
    <lineage>
        <taxon>Bacteria</taxon>
        <taxon>Pseudomonadati</taxon>
        <taxon>Pseudomonadota</taxon>
        <taxon>Betaproteobacteria</taxon>
        <taxon>Neisseriales</taxon>
        <taxon>Neisseriaceae</taxon>
        <taxon>Neisseria</taxon>
    </lineage>
</organism>
<keyword evidence="8 9" id="KW-0472">Membrane</keyword>
<protein>
    <submittedName>
        <fullName evidence="11">Potassium/proton antiporter</fullName>
    </submittedName>
</protein>
<evidence type="ECO:0000256" key="1">
    <source>
        <dbReference type="ARBA" id="ARBA00004651"/>
    </source>
</evidence>
<evidence type="ECO:0000313" key="13">
    <source>
        <dbReference type="Proteomes" id="UP001149607"/>
    </source>
</evidence>